<dbReference type="InterPro" id="IPR011044">
    <property type="entry name" value="Quino_amine_DH_bsu"/>
</dbReference>
<proteinExistence type="predicted"/>
<dbReference type="PROSITE" id="PS51257">
    <property type="entry name" value="PROKAR_LIPOPROTEIN"/>
    <property type="match status" value="1"/>
</dbReference>
<reference evidence="3" key="1">
    <citation type="submission" date="2016-10" db="EMBL/GenBank/DDBJ databases">
        <authorList>
            <person name="Varghese N."/>
            <person name="Submissions S."/>
        </authorList>
    </citation>
    <scope>NUCLEOTIDE SEQUENCE [LARGE SCALE GENOMIC DNA]</scope>
    <source>
        <strain evidence="3">DSM 3695</strain>
    </source>
</reference>
<dbReference type="SUPFAM" id="SSF50969">
    <property type="entry name" value="YVTN repeat-like/Quinoprotein amine dehydrogenase"/>
    <property type="match status" value="1"/>
</dbReference>
<dbReference type="STRING" id="29529.SAMN04488122_3200"/>
<dbReference type="RefSeq" id="WP_089896345.1">
    <property type="nucleotide sequence ID" value="NZ_FOJG01000001.1"/>
</dbReference>
<dbReference type="AlphaFoldDB" id="A0A1I0RPU7"/>
<dbReference type="EMBL" id="FOJG01000001">
    <property type="protein sequence ID" value="SEW43306.1"/>
    <property type="molecule type" value="Genomic_DNA"/>
</dbReference>
<evidence type="ECO:0000256" key="1">
    <source>
        <dbReference type="SAM" id="SignalP"/>
    </source>
</evidence>
<sequence length="400" mass="43408">MLTIAKRLLYTTACLSLLASCTKNDTPEPDVPADYGIWLQLGSWPNTTQYALGVNSLESGTVSLVGNGANVTNKADYGIIPHNGFYYYPSTSSTNGRFSKFELKMNSLATVRQVPFTFQTGITSYAWANDTSLVLIGTNGDRNKILCSVVNSNTLSIRNVELPGKDIPAGFKYISTSSVEYVNGKLFVALSYTTDWPAPAYPKAIVAIYDYPSLTLVKEIEDARTLGMGQSDMWMSGSTVDDKGDLYMLANPGWMGTGPSAVYRIKSGTTEYDPAYFFNLSTSSIGAATVALWGIGNGQAIVKYENPAATKDDADANHIYSYAVINLGNGTVAKKLSELPLDKGEMLETVMVNNGKAYIMVNSQNGKDYVWVYDVAAGTLKPGLELVGGYDYMLRIDKLK</sequence>
<evidence type="ECO:0008006" key="4">
    <source>
        <dbReference type="Google" id="ProtNLM"/>
    </source>
</evidence>
<dbReference type="OrthoDB" id="736172at2"/>
<evidence type="ECO:0000313" key="2">
    <source>
        <dbReference type="EMBL" id="SEW43306.1"/>
    </source>
</evidence>
<name>A0A1I0RPU7_9BACT</name>
<feature type="chain" id="PRO_5011692520" description="DUF4374 domain-containing protein" evidence="1">
    <location>
        <begin position="20"/>
        <end position="400"/>
    </location>
</feature>
<feature type="signal peptide" evidence="1">
    <location>
        <begin position="1"/>
        <end position="19"/>
    </location>
</feature>
<dbReference type="Pfam" id="PF14298">
    <property type="entry name" value="DUF4374"/>
    <property type="match status" value="1"/>
</dbReference>
<accession>A0A1I0RPU7</accession>
<keyword evidence="1" id="KW-0732">Signal</keyword>
<evidence type="ECO:0000313" key="3">
    <source>
        <dbReference type="Proteomes" id="UP000199310"/>
    </source>
</evidence>
<keyword evidence="3" id="KW-1185">Reference proteome</keyword>
<dbReference type="Proteomes" id="UP000199310">
    <property type="component" value="Unassembled WGS sequence"/>
</dbReference>
<organism evidence="2 3">
    <name type="scientific">Chitinophaga arvensicola</name>
    <dbReference type="NCBI Taxonomy" id="29529"/>
    <lineage>
        <taxon>Bacteria</taxon>
        <taxon>Pseudomonadati</taxon>
        <taxon>Bacteroidota</taxon>
        <taxon>Chitinophagia</taxon>
        <taxon>Chitinophagales</taxon>
        <taxon>Chitinophagaceae</taxon>
        <taxon>Chitinophaga</taxon>
    </lineage>
</organism>
<dbReference type="InterPro" id="IPR025401">
    <property type="entry name" value="DUF4374"/>
</dbReference>
<gene>
    <name evidence="2" type="ORF">SAMN04488122_3200</name>
</gene>
<protein>
    <recommendedName>
        <fullName evidence="4">DUF4374 domain-containing protein</fullName>
    </recommendedName>
</protein>